<evidence type="ECO:0000313" key="6">
    <source>
        <dbReference type="Proteomes" id="UP000663829"/>
    </source>
</evidence>
<dbReference type="EMBL" id="CAJOBA010066378">
    <property type="protein sequence ID" value="CAF4364454.1"/>
    <property type="molecule type" value="Genomic_DNA"/>
</dbReference>
<keyword evidence="1" id="KW-0732">Signal</keyword>
<dbReference type="EMBL" id="CAJOBC010022122">
    <property type="protein sequence ID" value="CAF4054181.1"/>
    <property type="molecule type" value="Genomic_DNA"/>
</dbReference>
<dbReference type="EMBL" id="CAJNOK010043615">
    <property type="protein sequence ID" value="CAF1570280.1"/>
    <property type="molecule type" value="Genomic_DNA"/>
</dbReference>
<sequence>MTRLTLLSVLLVKFVLSDDFSAFTNDTVARVKLYTNSAEIGYQISSDQLPIEFSQEQWNGIRTDTIRLIGDDICIISQTIQQEKKSLNGQELQICRQKCKDILMIDDSLGLVQDLTDSTYYYVDIRSYEIKYFDIPPQDKYIVDFTYQTVNDYEQLYLQMLTTQLRWSTTYDLFLNDNNDNYSNETLLIGYADMKNSGENAIHIEQAELFGGDIEIKGSPVVYTYNNGQLFNADVQSYGNQNSAGSNQRPTVSLGQELFGVYVYVIDVPFVIQAKTNLLLPMISPNVIIERYGVIKNYFQTLTNSGYAQRAYRLTSDLFLPKGNVLVRENNRVVGEISWHDQAANNSYSFTIGRDSDIAYKETVILLLNESTEYSSSFNNITYEISLNIRNFKERPVRIEYIQQMDYETVVMFSQQKNYFTYEVSIISANFTLNAKEMIENKYKVIIRRRRK</sequence>
<evidence type="ECO:0000313" key="3">
    <source>
        <dbReference type="EMBL" id="CAF1570280.1"/>
    </source>
</evidence>
<feature type="chain" id="PRO_5036226940" evidence="1">
    <location>
        <begin position="18"/>
        <end position="452"/>
    </location>
</feature>
<dbReference type="Proteomes" id="UP000682733">
    <property type="component" value="Unassembled WGS sequence"/>
</dbReference>
<evidence type="ECO:0000256" key="1">
    <source>
        <dbReference type="SAM" id="SignalP"/>
    </source>
</evidence>
<dbReference type="Proteomes" id="UP000677228">
    <property type="component" value="Unassembled WGS sequence"/>
</dbReference>
<dbReference type="PANTHER" id="PTHR38075:SF1">
    <property type="entry name" value="DUF4139 DOMAIN-CONTAINING PROTEIN"/>
    <property type="match status" value="1"/>
</dbReference>
<organism evidence="2 6">
    <name type="scientific">Didymodactylos carnosus</name>
    <dbReference type="NCBI Taxonomy" id="1234261"/>
    <lineage>
        <taxon>Eukaryota</taxon>
        <taxon>Metazoa</taxon>
        <taxon>Spiralia</taxon>
        <taxon>Gnathifera</taxon>
        <taxon>Rotifera</taxon>
        <taxon>Eurotatoria</taxon>
        <taxon>Bdelloidea</taxon>
        <taxon>Philodinida</taxon>
        <taxon>Philodinidae</taxon>
        <taxon>Didymodactylos</taxon>
    </lineage>
</organism>
<protein>
    <submittedName>
        <fullName evidence="2">Uncharacterized protein</fullName>
    </submittedName>
</protein>
<gene>
    <name evidence="2" type="ORF">GPM918_LOCUS26965</name>
    <name evidence="3" type="ORF">OVA965_LOCUS40319</name>
    <name evidence="4" type="ORF">SRO942_LOCUS27210</name>
    <name evidence="5" type="ORF">TMI583_LOCUS41731</name>
</gene>
<dbReference type="Proteomes" id="UP000681722">
    <property type="component" value="Unassembled WGS sequence"/>
</dbReference>
<evidence type="ECO:0000313" key="2">
    <source>
        <dbReference type="EMBL" id="CAF1268589.1"/>
    </source>
</evidence>
<evidence type="ECO:0000313" key="5">
    <source>
        <dbReference type="EMBL" id="CAF4364454.1"/>
    </source>
</evidence>
<comment type="caution">
    <text evidence="2">The sequence shown here is derived from an EMBL/GenBank/DDBJ whole genome shotgun (WGS) entry which is preliminary data.</text>
</comment>
<dbReference type="EMBL" id="CAJNOQ010011094">
    <property type="protein sequence ID" value="CAF1268589.1"/>
    <property type="molecule type" value="Genomic_DNA"/>
</dbReference>
<dbReference type="OrthoDB" id="9989889at2759"/>
<dbReference type="AlphaFoldDB" id="A0A815BEF6"/>
<dbReference type="Proteomes" id="UP000663829">
    <property type="component" value="Unassembled WGS sequence"/>
</dbReference>
<reference evidence="2" key="1">
    <citation type="submission" date="2021-02" db="EMBL/GenBank/DDBJ databases">
        <authorList>
            <person name="Nowell W R."/>
        </authorList>
    </citation>
    <scope>NUCLEOTIDE SEQUENCE</scope>
</reference>
<keyword evidence="6" id="KW-1185">Reference proteome</keyword>
<evidence type="ECO:0000313" key="4">
    <source>
        <dbReference type="EMBL" id="CAF4054181.1"/>
    </source>
</evidence>
<proteinExistence type="predicted"/>
<dbReference type="PANTHER" id="PTHR38075">
    <property type="entry name" value="DUF4139 DOMAIN-CONTAINING PROTEIN"/>
    <property type="match status" value="1"/>
</dbReference>
<name>A0A815BEF6_9BILA</name>
<feature type="signal peptide" evidence="1">
    <location>
        <begin position="1"/>
        <end position="17"/>
    </location>
</feature>
<accession>A0A815BEF6</accession>